<dbReference type="FunFam" id="3.40.50.800:FF:000001">
    <property type="entry name" value="Threonine--tRNA ligase"/>
    <property type="match status" value="1"/>
</dbReference>
<dbReference type="HAMAP" id="MF_00184">
    <property type="entry name" value="Thr_tRNA_synth"/>
    <property type="match status" value="1"/>
</dbReference>
<dbReference type="FunFam" id="3.30.930.10:FF:000002">
    <property type="entry name" value="Threonine--tRNA ligase"/>
    <property type="match status" value="1"/>
</dbReference>
<keyword evidence="3 12" id="KW-0436">Ligase</keyword>
<dbReference type="PRINTS" id="PR01047">
    <property type="entry name" value="TRNASYNTHTHR"/>
</dbReference>
<comment type="caution">
    <text evidence="14">The sequence shown here is derived from an EMBL/GenBank/DDBJ whole genome shotgun (WGS) entry which is preliminary data.</text>
</comment>
<dbReference type="GO" id="GO:0006435">
    <property type="term" value="P:threonyl-tRNA aminoacylation"/>
    <property type="evidence" value="ECO:0007669"/>
    <property type="project" value="UniProtKB-UniRule"/>
</dbReference>
<dbReference type="GO" id="GO:0004829">
    <property type="term" value="F:threonine-tRNA ligase activity"/>
    <property type="evidence" value="ECO:0007669"/>
    <property type="project" value="UniProtKB-UniRule"/>
</dbReference>
<evidence type="ECO:0000259" key="13">
    <source>
        <dbReference type="PROSITE" id="PS50862"/>
    </source>
</evidence>
<comment type="cofactor">
    <cofactor evidence="12">
        <name>Zn(2+)</name>
        <dbReference type="ChEBI" id="CHEBI:29105"/>
    </cofactor>
    <text evidence="12">Binds 1 zinc ion per subunit.</text>
</comment>
<evidence type="ECO:0000256" key="5">
    <source>
        <dbReference type="ARBA" id="ARBA00022741"/>
    </source>
</evidence>
<dbReference type="NCBIfam" id="TIGR00418">
    <property type="entry name" value="thrS"/>
    <property type="match status" value="1"/>
</dbReference>
<dbReference type="Pfam" id="PF03129">
    <property type="entry name" value="HGTP_anticodon"/>
    <property type="match status" value="1"/>
</dbReference>
<evidence type="ECO:0000256" key="12">
    <source>
        <dbReference type="HAMAP-Rule" id="MF_00184"/>
    </source>
</evidence>
<dbReference type="InterPro" id="IPR045864">
    <property type="entry name" value="aa-tRNA-synth_II/BPL/LPL"/>
</dbReference>
<keyword evidence="10 12" id="KW-0030">Aminoacyl-tRNA synthetase</keyword>
<dbReference type="InterPro" id="IPR033728">
    <property type="entry name" value="ThrRS_core"/>
</dbReference>
<dbReference type="Pfam" id="PF00587">
    <property type="entry name" value="tRNA-synt_2b"/>
    <property type="match status" value="1"/>
</dbReference>
<protein>
    <recommendedName>
        <fullName evidence="12">Threonine--tRNA ligase</fullName>
        <ecNumber evidence="12">6.1.1.3</ecNumber>
    </recommendedName>
    <alternativeName>
        <fullName evidence="12">Threonyl-tRNA synthetase</fullName>
        <shortName evidence="12">ThrRS</shortName>
    </alternativeName>
</protein>
<dbReference type="SUPFAM" id="SSF55186">
    <property type="entry name" value="ThrRS/AlaRS common domain"/>
    <property type="match status" value="1"/>
</dbReference>
<keyword evidence="4 12" id="KW-0479">Metal-binding</keyword>
<evidence type="ECO:0000256" key="4">
    <source>
        <dbReference type="ARBA" id="ARBA00022723"/>
    </source>
</evidence>
<dbReference type="SUPFAM" id="SSF55681">
    <property type="entry name" value="Class II aaRS and biotin synthetases"/>
    <property type="match status" value="1"/>
</dbReference>
<dbReference type="CDD" id="cd00771">
    <property type="entry name" value="ThrRS_core"/>
    <property type="match status" value="1"/>
</dbReference>
<dbReference type="EC" id="6.1.1.3" evidence="12"/>
<dbReference type="InterPro" id="IPR036621">
    <property type="entry name" value="Anticodon-bd_dom_sf"/>
</dbReference>
<dbReference type="PROSITE" id="PS50862">
    <property type="entry name" value="AA_TRNA_LIGASE_II"/>
    <property type="match status" value="1"/>
</dbReference>
<dbReference type="EMBL" id="MGGW01000017">
    <property type="protein sequence ID" value="OGM54211.1"/>
    <property type="molecule type" value="Genomic_DNA"/>
</dbReference>
<evidence type="ECO:0000256" key="8">
    <source>
        <dbReference type="ARBA" id="ARBA00022884"/>
    </source>
</evidence>
<dbReference type="SMART" id="SM00863">
    <property type="entry name" value="tRNA_SAD"/>
    <property type="match status" value="1"/>
</dbReference>
<dbReference type="CDD" id="cd00860">
    <property type="entry name" value="ThrRS_anticodon"/>
    <property type="match status" value="1"/>
</dbReference>
<keyword evidence="2 12" id="KW-0820">tRNA-binding</keyword>
<comment type="subcellular location">
    <subcellularLocation>
        <location evidence="12">Cytoplasm</location>
    </subcellularLocation>
</comment>
<evidence type="ECO:0000256" key="11">
    <source>
        <dbReference type="ARBA" id="ARBA00049515"/>
    </source>
</evidence>
<evidence type="ECO:0000313" key="15">
    <source>
        <dbReference type="Proteomes" id="UP000178603"/>
    </source>
</evidence>
<reference evidence="14 15" key="1">
    <citation type="journal article" date="2016" name="Nat. Commun.">
        <title>Thousands of microbial genomes shed light on interconnected biogeochemical processes in an aquifer system.</title>
        <authorList>
            <person name="Anantharaman K."/>
            <person name="Brown C.T."/>
            <person name="Hug L.A."/>
            <person name="Sharon I."/>
            <person name="Castelle C.J."/>
            <person name="Probst A.J."/>
            <person name="Thomas B.C."/>
            <person name="Singh A."/>
            <person name="Wilkins M.J."/>
            <person name="Karaoz U."/>
            <person name="Brodie E.L."/>
            <person name="Williams K.H."/>
            <person name="Hubbard S.S."/>
            <person name="Banfield J.F."/>
        </authorList>
    </citation>
    <scope>NUCLEOTIDE SEQUENCE [LARGE SCALE GENOMIC DNA]</scope>
</reference>
<dbReference type="InterPro" id="IPR018163">
    <property type="entry name" value="Thr/Ala-tRNA-synth_IIc_edit"/>
</dbReference>
<comment type="caution">
    <text evidence="12">Lacks conserved residue(s) required for the propagation of feature annotation.</text>
</comment>
<dbReference type="Gene3D" id="3.30.54.20">
    <property type="match status" value="1"/>
</dbReference>
<dbReference type="InterPro" id="IPR012947">
    <property type="entry name" value="tRNA_SAD"/>
</dbReference>
<dbReference type="Gene3D" id="3.30.930.10">
    <property type="entry name" value="Bira Bifunctional Protein, Domain 2"/>
    <property type="match status" value="1"/>
</dbReference>
<comment type="subunit">
    <text evidence="12">Homodimer.</text>
</comment>
<proteinExistence type="inferred from homology"/>
<dbReference type="GO" id="GO:0046872">
    <property type="term" value="F:metal ion binding"/>
    <property type="evidence" value="ECO:0007669"/>
    <property type="project" value="UniProtKB-KW"/>
</dbReference>
<evidence type="ECO:0000256" key="6">
    <source>
        <dbReference type="ARBA" id="ARBA00022833"/>
    </source>
</evidence>
<keyword evidence="5 12" id="KW-0547">Nucleotide-binding</keyword>
<feature type="binding site" evidence="12">
    <location>
        <position position="275"/>
    </location>
    <ligand>
        <name>Zn(2+)</name>
        <dbReference type="ChEBI" id="CHEBI:29105"/>
        <note>catalytic</note>
    </ligand>
</feature>
<dbReference type="InterPro" id="IPR002320">
    <property type="entry name" value="Thr-tRNA-ligase_IIa"/>
</dbReference>
<organism evidence="14 15">
    <name type="scientific">Candidatus Woesebacteria bacterium RIFCSPHIGHO2_12_FULL_41_24</name>
    <dbReference type="NCBI Taxonomy" id="1802510"/>
    <lineage>
        <taxon>Bacteria</taxon>
        <taxon>Candidatus Woeseibacteriota</taxon>
    </lineage>
</organism>
<feature type="domain" description="Aminoacyl-transfer RNA synthetases class-II family profile" evidence="13">
    <location>
        <begin position="184"/>
        <end position="482"/>
    </location>
</feature>
<dbReference type="GO" id="GO:0000049">
    <property type="term" value="F:tRNA binding"/>
    <property type="evidence" value="ECO:0007669"/>
    <property type="project" value="UniProtKB-KW"/>
</dbReference>
<dbReference type="AlphaFoldDB" id="A0A1F8ARA8"/>
<keyword evidence="8 12" id="KW-0694">RNA-binding</keyword>
<dbReference type="Gene3D" id="3.40.50.800">
    <property type="entry name" value="Anticodon-binding domain"/>
    <property type="match status" value="1"/>
</dbReference>
<accession>A0A1F8ARA8</accession>
<dbReference type="PANTHER" id="PTHR11451">
    <property type="entry name" value="THREONINE-TRNA LIGASE"/>
    <property type="match status" value="1"/>
</dbReference>
<evidence type="ECO:0000256" key="9">
    <source>
        <dbReference type="ARBA" id="ARBA00022917"/>
    </source>
</evidence>
<evidence type="ECO:0000256" key="1">
    <source>
        <dbReference type="ARBA" id="ARBA00008226"/>
    </source>
</evidence>
<dbReference type="Gene3D" id="3.30.980.10">
    <property type="entry name" value="Threonyl-trna Synthetase, Chain A, domain 2"/>
    <property type="match status" value="1"/>
</dbReference>
<dbReference type="GO" id="GO:0005737">
    <property type="term" value="C:cytoplasm"/>
    <property type="evidence" value="ECO:0007669"/>
    <property type="project" value="UniProtKB-SubCell"/>
</dbReference>
<keyword evidence="7 12" id="KW-0067">ATP-binding</keyword>
<evidence type="ECO:0000256" key="3">
    <source>
        <dbReference type="ARBA" id="ARBA00022598"/>
    </source>
</evidence>
<comment type="catalytic activity">
    <reaction evidence="11 12">
        <text>tRNA(Thr) + L-threonine + ATP = L-threonyl-tRNA(Thr) + AMP + diphosphate + H(+)</text>
        <dbReference type="Rhea" id="RHEA:24624"/>
        <dbReference type="Rhea" id="RHEA-COMP:9670"/>
        <dbReference type="Rhea" id="RHEA-COMP:9704"/>
        <dbReference type="ChEBI" id="CHEBI:15378"/>
        <dbReference type="ChEBI" id="CHEBI:30616"/>
        <dbReference type="ChEBI" id="CHEBI:33019"/>
        <dbReference type="ChEBI" id="CHEBI:57926"/>
        <dbReference type="ChEBI" id="CHEBI:78442"/>
        <dbReference type="ChEBI" id="CHEBI:78534"/>
        <dbReference type="ChEBI" id="CHEBI:456215"/>
        <dbReference type="EC" id="6.1.1.3"/>
    </reaction>
</comment>
<feature type="binding site" evidence="12">
    <location>
        <position position="459"/>
    </location>
    <ligand>
        <name>Zn(2+)</name>
        <dbReference type="ChEBI" id="CHEBI:29105"/>
        <note>catalytic</note>
    </ligand>
</feature>
<dbReference type="InterPro" id="IPR006195">
    <property type="entry name" value="aa-tRNA-synth_II"/>
</dbReference>
<evidence type="ECO:0000256" key="2">
    <source>
        <dbReference type="ARBA" id="ARBA00022555"/>
    </source>
</evidence>
<sequence length="586" mass="67629">MGDQKYLNNLGHSCAHLLAKAVKDLWPGTNNAIGPSIENGFYQDFDFGTVKINEADFPKIEEKMRRILPTWTHFTFNEVSLAEAKELFKENPYKIELAEEFAKGGKKLLTNDPGNFLDLCKMGHVENPAKEMQHFKLLSIAGAYWRGSEKNKMLTRIYGTCWPTKKELDHYIWQQEEAKKRDNRKLGKELELFTISEEVGPGLILWLPNGTIIREEVEKFGKKVEADYGYQRVVTPHITKEGLYIKSGHLPYYAADMFPPMEYEGQRYYVRPMNCPHMHMIYQFKTRSYKEFPIRYAEFGTVYRHEDSGTLLGLLRVRGHTTNDAHIYCSDDKQVIEELVSVLEMHEYYYKIFGIKDYYVELALPDFIKKKDKYFNNPPAWKKAIKLLREAAKISKIKVVEQEGNAAFYGPKFDFNIKSVIGREFGASTNQLDFGSGKRFNLTFADKNSKEKIVPYIIHRAPLGSLERFIGFLIEHYAGAFPIWLAPVQVKVLPITDRNLEYANKVFNELRVNELRVELDDRSETLQAKIRDAQMEKVPYMLIVGDKEEAADKVAVRTRGSADLGQASLEKITSEIKDKIANKVID</sequence>
<evidence type="ECO:0000256" key="10">
    <source>
        <dbReference type="ARBA" id="ARBA00023146"/>
    </source>
</evidence>
<keyword evidence="6 12" id="KW-0862">Zinc</keyword>
<keyword evidence="9 12" id="KW-0648">Protein biosynthesis</keyword>
<dbReference type="PANTHER" id="PTHR11451:SF44">
    <property type="entry name" value="THREONINE--TRNA LIGASE, CHLOROPLASTIC_MITOCHONDRIAL 2"/>
    <property type="match status" value="1"/>
</dbReference>
<dbReference type="SUPFAM" id="SSF52954">
    <property type="entry name" value="Class II aaRS ABD-related"/>
    <property type="match status" value="1"/>
</dbReference>
<comment type="similarity">
    <text evidence="1 12">Belongs to the class-II aminoacyl-tRNA synthetase family.</text>
</comment>
<keyword evidence="12" id="KW-0963">Cytoplasm</keyword>
<dbReference type="GO" id="GO:0005524">
    <property type="term" value="F:ATP binding"/>
    <property type="evidence" value="ECO:0007669"/>
    <property type="project" value="UniProtKB-UniRule"/>
</dbReference>
<gene>
    <name evidence="12" type="primary">thrS</name>
    <name evidence="14" type="ORF">A3E44_00835</name>
</gene>
<feature type="binding site" evidence="12">
    <location>
        <position position="326"/>
    </location>
    <ligand>
        <name>Zn(2+)</name>
        <dbReference type="ChEBI" id="CHEBI:29105"/>
        <note>catalytic</note>
    </ligand>
</feature>
<evidence type="ECO:0000256" key="7">
    <source>
        <dbReference type="ARBA" id="ARBA00022840"/>
    </source>
</evidence>
<dbReference type="Proteomes" id="UP000178603">
    <property type="component" value="Unassembled WGS sequence"/>
</dbReference>
<dbReference type="InterPro" id="IPR004154">
    <property type="entry name" value="Anticodon-bd"/>
</dbReference>
<evidence type="ECO:0000313" key="14">
    <source>
        <dbReference type="EMBL" id="OGM54211.1"/>
    </source>
</evidence>
<dbReference type="InterPro" id="IPR047246">
    <property type="entry name" value="ThrRS_anticodon"/>
</dbReference>
<dbReference type="InterPro" id="IPR002314">
    <property type="entry name" value="aa-tRNA-synt_IIb"/>
</dbReference>
<name>A0A1F8ARA8_9BACT</name>